<dbReference type="EMBL" id="REGN01007687">
    <property type="protein sequence ID" value="RNA05516.1"/>
    <property type="molecule type" value="Genomic_DNA"/>
</dbReference>
<reference evidence="1 2" key="1">
    <citation type="journal article" date="2018" name="Sci. Rep.">
        <title>Genomic signatures of local adaptation to the degree of environmental predictability in rotifers.</title>
        <authorList>
            <person name="Franch-Gras L."/>
            <person name="Hahn C."/>
            <person name="Garcia-Roger E.M."/>
            <person name="Carmona M.J."/>
            <person name="Serra M."/>
            <person name="Gomez A."/>
        </authorList>
    </citation>
    <scope>NUCLEOTIDE SEQUENCE [LARGE SCALE GENOMIC DNA]</scope>
    <source>
        <strain evidence="1">HYR1</strain>
    </source>
</reference>
<name>A0A3M7Q237_BRAPC</name>
<comment type="caution">
    <text evidence="1">The sequence shown here is derived from an EMBL/GenBank/DDBJ whole genome shotgun (WGS) entry which is preliminary data.</text>
</comment>
<keyword evidence="2" id="KW-1185">Reference proteome</keyword>
<proteinExistence type="predicted"/>
<dbReference type="AlphaFoldDB" id="A0A3M7Q237"/>
<evidence type="ECO:0000313" key="1">
    <source>
        <dbReference type="EMBL" id="RNA05516.1"/>
    </source>
</evidence>
<evidence type="ECO:0000313" key="2">
    <source>
        <dbReference type="Proteomes" id="UP000276133"/>
    </source>
</evidence>
<protein>
    <submittedName>
        <fullName evidence="1">Uncharacterized protein</fullName>
    </submittedName>
</protein>
<gene>
    <name evidence="1" type="ORF">BpHYR1_008090</name>
</gene>
<sequence length="70" mass="8135">MRKVSKISFLNKYLIVGRKKLQNKSELHGKAPFMFGDQKIFTAHGGLNLQNIYIYAYSRIKALLKYPTNE</sequence>
<organism evidence="1 2">
    <name type="scientific">Brachionus plicatilis</name>
    <name type="common">Marine rotifer</name>
    <name type="synonym">Brachionus muelleri</name>
    <dbReference type="NCBI Taxonomy" id="10195"/>
    <lineage>
        <taxon>Eukaryota</taxon>
        <taxon>Metazoa</taxon>
        <taxon>Spiralia</taxon>
        <taxon>Gnathifera</taxon>
        <taxon>Rotifera</taxon>
        <taxon>Eurotatoria</taxon>
        <taxon>Monogononta</taxon>
        <taxon>Pseudotrocha</taxon>
        <taxon>Ploima</taxon>
        <taxon>Brachionidae</taxon>
        <taxon>Brachionus</taxon>
    </lineage>
</organism>
<dbReference type="Proteomes" id="UP000276133">
    <property type="component" value="Unassembled WGS sequence"/>
</dbReference>
<accession>A0A3M7Q237</accession>